<comment type="caution">
    <text evidence="1">The sequence shown here is derived from an EMBL/GenBank/DDBJ whole genome shotgun (WGS) entry which is preliminary data.</text>
</comment>
<evidence type="ECO:0000313" key="2">
    <source>
        <dbReference type="Proteomes" id="UP001066276"/>
    </source>
</evidence>
<keyword evidence="2" id="KW-1185">Reference proteome</keyword>
<reference evidence="1" key="1">
    <citation type="journal article" date="2022" name="bioRxiv">
        <title>Sequencing and chromosome-scale assembly of the giantPleurodeles waltlgenome.</title>
        <authorList>
            <person name="Brown T."/>
            <person name="Elewa A."/>
            <person name="Iarovenko S."/>
            <person name="Subramanian E."/>
            <person name="Araus A.J."/>
            <person name="Petzold A."/>
            <person name="Susuki M."/>
            <person name="Suzuki K.-i.T."/>
            <person name="Hayashi T."/>
            <person name="Toyoda A."/>
            <person name="Oliveira C."/>
            <person name="Osipova E."/>
            <person name="Leigh N.D."/>
            <person name="Simon A."/>
            <person name="Yun M.H."/>
        </authorList>
    </citation>
    <scope>NUCLEOTIDE SEQUENCE</scope>
    <source>
        <strain evidence="1">20211129_DDA</strain>
        <tissue evidence="1">Liver</tissue>
    </source>
</reference>
<dbReference type="AlphaFoldDB" id="A0AAV7S892"/>
<protein>
    <submittedName>
        <fullName evidence="1">Uncharacterized protein</fullName>
    </submittedName>
</protein>
<gene>
    <name evidence="1" type="ORF">NDU88_001514</name>
</gene>
<dbReference type="Proteomes" id="UP001066276">
    <property type="component" value="Chromosome 4_2"/>
</dbReference>
<accession>A0AAV7S892</accession>
<proteinExistence type="predicted"/>
<sequence>MSIYISDGRSPSSFFTAVKSSLLLVIGGIGDCLVLWRLSLRFAGVSEERSSPLAICFSVCAGYEERLRIPRIPLLAFRAAGSRPSALCSDGQSPLRALIALLI</sequence>
<dbReference type="EMBL" id="JANPWB010000008">
    <property type="protein sequence ID" value="KAJ1161026.1"/>
    <property type="molecule type" value="Genomic_DNA"/>
</dbReference>
<name>A0AAV7S892_PLEWA</name>
<organism evidence="1 2">
    <name type="scientific">Pleurodeles waltl</name>
    <name type="common">Iberian ribbed newt</name>
    <dbReference type="NCBI Taxonomy" id="8319"/>
    <lineage>
        <taxon>Eukaryota</taxon>
        <taxon>Metazoa</taxon>
        <taxon>Chordata</taxon>
        <taxon>Craniata</taxon>
        <taxon>Vertebrata</taxon>
        <taxon>Euteleostomi</taxon>
        <taxon>Amphibia</taxon>
        <taxon>Batrachia</taxon>
        <taxon>Caudata</taxon>
        <taxon>Salamandroidea</taxon>
        <taxon>Salamandridae</taxon>
        <taxon>Pleurodelinae</taxon>
        <taxon>Pleurodeles</taxon>
    </lineage>
</organism>
<evidence type="ECO:0000313" key="1">
    <source>
        <dbReference type="EMBL" id="KAJ1161026.1"/>
    </source>
</evidence>